<gene>
    <name evidence="6" type="ORF">MPH_09689</name>
</gene>
<evidence type="ECO:0000256" key="2">
    <source>
        <dbReference type="ARBA" id="ARBA00022454"/>
    </source>
</evidence>
<dbReference type="Gene3D" id="2.40.50.140">
    <property type="entry name" value="Nucleic acid-binding proteins"/>
    <property type="match status" value="1"/>
</dbReference>
<feature type="region of interest" description="Disordered" evidence="4">
    <location>
        <begin position="596"/>
        <end position="617"/>
    </location>
</feature>
<dbReference type="Pfam" id="PF10451">
    <property type="entry name" value="Stn1"/>
    <property type="match status" value="1"/>
</dbReference>
<dbReference type="Proteomes" id="UP000007129">
    <property type="component" value="Unassembled WGS sequence"/>
</dbReference>
<proteinExistence type="predicted"/>
<dbReference type="InParanoid" id="K2RSB1"/>
<organism evidence="6 7">
    <name type="scientific">Macrophomina phaseolina (strain MS6)</name>
    <name type="common">Charcoal rot fungus</name>
    <dbReference type="NCBI Taxonomy" id="1126212"/>
    <lineage>
        <taxon>Eukaryota</taxon>
        <taxon>Fungi</taxon>
        <taxon>Dikarya</taxon>
        <taxon>Ascomycota</taxon>
        <taxon>Pezizomycotina</taxon>
        <taxon>Dothideomycetes</taxon>
        <taxon>Dothideomycetes incertae sedis</taxon>
        <taxon>Botryosphaeriales</taxon>
        <taxon>Botryosphaeriaceae</taxon>
        <taxon>Macrophomina</taxon>
    </lineage>
</organism>
<evidence type="ECO:0000259" key="5">
    <source>
        <dbReference type="Pfam" id="PF10451"/>
    </source>
</evidence>
<feature type="compositionally biased region" description="Low complexity" evidence="4">
    <location>
        <begin position="1"/>
        <end position="14"/>
    </location>
</feature>
<feature type="region of interest" description="Disordered" evidence="4">
    <location>
        <begin position="1"/>
        <end position="28"/>
    </location>
</feature>
<dbReference type="PANTHER" id="PTHR43591:SF10">
    <property type="entry name" value="ABC TRANSMEMBRANE TYPE-1 DOMAIN-CONTAINING PROTEIN-RELATED"/>
    <property type="match status" value="1"/>
</dbReference>
<dbReference type="STRING" id="1126212.K2RSB1"/>
<dbReference type="SUPFAM" id="SSF53335">
    <property type="entry name" value="S-adenosyl-L-methionine-dependent methyltransferases"/>
    <property type="match status" value="1"/>
</dbReference>
<evidence type="ECO:0000256" key="4">
    <source>
        <dbReference type="SAM" id="MobiDB-lite"/>
    </source>
</evidence>
<dbReference type="Gene3D" id="3.40.50.150">
    <property type="entry name" value="Vaccinia Virus protein VP39"/>
    <property type="match status" value="1"/>
</dbReference>
<keyword evidence="3" id="KW-0779">Telomere</keyword>
<dbReference type="GO" id="GO:0008168">
    <property type="term" value="F:methyltransferase activity"/>
    <property type="evidence" value="ECO:0007669"/>
    <property type="project" value="UniProtKB-KW"/>
</dbReference>
<dbReference type="Pfam" id="PF13489">
    <property type="entry name" value="Methyltransf_23"/>
    <property type="match status" value="1"/>
</dbReference>
<dbReference type="VEuPathDB" id="FungiDB:MPH_09689"/>
<dbReference type="EMBL" id="AHHD01000416">
    <property type="protein sequence ID" value="EKG13114.1"/>
    <property type="molecule type" value="Genomic_DNA"/>
</dbReference>
<name>K2RSB1_MACPH</name>
<evidence type="ECO:0000256" key="1">
    <source>
        <dbReference type="ARBA" id="ARBA00004574"/>
    </source>
</evidence>
<dbReference type="GO" id="GO:0032259">
    <property type="term" value="P:methylation"/>
    <property type="evidence" value="ECO:0007669"/>
    <property type="project" value="UniProtKB-KW"/>
</dbReference>
<dbReference type="CDD" id="cd02440">
    <property type="entry name" value="AdoMet_MTases"/>
    <property type="match status" value="1"/>
</dbReference>
<keyword evidence="6" id="KW-0808">Transferase</keyword>
<evidence type="ECO:0000313" key="6">
    <source>
        <dbReference type="EMBL" id="EKG13114.1"/>
    </source>
</evidence>
<evidence type="ECO:0000313" key="7">
    <source>
        <dbReference type="Proteomes" id="UP000007129"/>
    </source>
</evidence>
<sequence length="652" mass="74329">MAQAPSPAAAQPDALEIDPDHLVGENDSALGDVSDQYSAFSQSLTPSVTDYPEEHGRRYHAYRAGIYILPNDDKELERLDIMHFLIKKGLGDKIYKAPISKDVKRVMDIGTGTGIWAIEMADLFPNAEVLGNDLSPEQPSWVPPNVKFTVDDVELDWAYATLFDYIFSRYMATSIGDWPKLVKNVYDHLEPGGWAEFQDFDLLYYSDDDTMNPETEIYKWIRLILEASRKNGRDPCPGPKLEGWLKEQGFVNVHHERIKLPIGPWPKDKDKKELGMFNLMQTLQGLEGYTLWLFTHMLGWKKEEVDVVVAKVRNEIMSKWLHSQFDLQVAFQTIDNEDNVSVTRAARSLAPYGSHVNPYRQLWARFASQQQSTKHHDMSTSTTCKAARFYPERYYSASPTFNAWVKLTAAGVHALRAAPNSADAAISRTDSFGPVHPTFFYLNHPIRFIRLIGTVVAIEDLAPRFVLLTLDDGSGATIELKITRLSPDAIDKTDTHFSNTTVANVAVQSAIGIFEVLVDGTRVDIGSTLKTKCTLSVFRGTMQGVLQRCWVLRHGAMDEIEGWKETAAFMRDILAKPWFLDEHDVRRLERKLAKEETHRINEERRAERRRAEKARGKQEFYGQRAEKLKAYEENVELRRRKEELLMNKGALI</sequence>
<dbReference type="InterPro" id="IPR012340">
    <property type="entry name" value="NA-bd_OB-fold"/>
</dbReference>
<dbReference type="GO" id="GO:0000781">
    <property type="term" value="C:chromosome, telomeric region"/>
    <property type="evidence" value="ECO:0007669"/>
    <property type="project" value="UniProtKB-SubCell"/>
</dbReference>
<accession>K2RSB1</accession>
<comment type="caution">
    <text evidence="6">The sequence shown here is derived from an EMBL/GenBank/DDBJ whole genome shotgun (WGS) entry which is preliminary data.</text>
</comment>
<dbReference type="OrthoDB" id="77828at2759"/>
<dbReference type="eggNOG" id="ENOG502QWIX">
    <property type="taxonomic scope" value="Eukaryota"/>
</dbReference>
<comment type="subcellular location">
    <subcellularLocation>
        <location evidence="1">Chromosome</location>
        <location evidence="1">Telomere</location>
    </subcellularLocation>
</comment>
<protein>
    <submittedName>
        <fullName evidence="6">Methyltransferase type 11</fullName>
    </submittedName>
</protein>
<keyword evidence="2" id="KW-0158">Chromosome</keyword>
<dbReference type="InterPro" id="IPR018856">
    <property type="entry name" value="Stn1_N"/>
</dbReference>
<dbReference type="AlphaFoldDB" id="K2RSB1"/>
<dbReference type="InterPro" id="IPR029063">
    <property type="entry name" value="SAM-dependent_MTases_sf"/>
</dbReference>
<keyword evidence="6" id="KW-0489">Methyltransferase</keyword>
<reference evidence="6 7" key="1">
    <citation type="journal article" date="2012" name="BMC Genomics">
        <title>Tools to kill: Genome of one of the most destructive plant pathogenic fungi Macrophomina phaseolina.</title>
        <authorList>
            <person name="Islam M.S."/>
            <person name="Haque M.S."/>
            <person name="Islam M.M."/>
            <person name="Emdad E.M."/>
            <person name="Halim A."/>
            <person name="Hossen Q.M.M."/>
            <person name="Hossain M.Z."/>
            <person name="Ahmed B."/>
            <person name="Rahim S."/>
            <person name="Rahman M.S."/>
            <person name="Alam M.M."/>
            <person name="Hou S."/>
            <person name="Wan X."/>
            <person name="Saito J.A."/>
            <person name="Alam M."/>
        </authorList>
    </citation>
    <scope>NUCLEOTIDE SEQUENCE [LARGE SCALE GENOMIC DNA]</scope>
    <source>
        <strain evidence="6 7">MS6</strain>
    </source>
</reference>
<dbReference type="HOGENOM" id="CLU_027890_0_0_1"/>
<evidence type="ECO:0000256" key="3">
    <source>
        <dbReference type="ARBA" id="ARBA00022895"/>
    </source>
</evidence>
<dbReference type="PANTHER" id="PTHR43591">
    <property type="entry name" value="METHYLTRANSFERASE"/>
    <property type="match status" value="1"/>
</dbReference>
<feature type="domain" description="CST complex subunit Stn1 N-terminal" evidence="5">
    <location>
        <begin position="438"/>
        <end position="482"/>
    </location>
</feature>